<reference evidence="2 4" key="2">
    <citation type="submission" date="2019-10" db="EMBL/GenBank/DDBJ databases">
        <authorList>
            <person name="Kayansamruaj P."/>
        </authorList>
    </citation>
    <scope>NUCLEOTIDE SEQUENCE [LARGE SCALE GENOMIC DNA]</scope>
    <source>
        <strain evidence="2">SDDV_Thai_2019</strain>
    </source>
</reference>
<dbReference type="SUPFAM" id="SSF56854">
    <property type="entry name" value="Bcl-2 inhibitors of programmed cell death"/>
    <property type="match status" value="1"/>
</dbReference>
<reference evidence="1 3" key="1">
    <citation type="journal article" date="2015" name="PLoS Pathog.">
        <title>A Novel Virus Causes Scale Drop Disease in Lates calcarifer.</title>
        <authorList>
            <person name="de Groof A."/>
            <person name="Guelen L."/>
            <person name="Deijs M."/>
            <person name="van der Wal Y."/>
            <person name="Miyata M."/>
            <person name="Ng K.S."/>
            <person name="van Grinsven L."/>
            <person name="Simmelink B."/>
            <person name="Biermann Y."/>
            <person name="Grisez L."/>
            <person name="van Lent J."/>
            <person name="de Ronde A."/>
            <person name="Chang S.F."/>
            <person name="Schrier C."/>
            <person name="van der Hoek L."/>
        </authorList>
    </citation>
    <scope>NUCLEOTIDE SEQUENCE [LARGE SCALE GENOMIC DNA]</scope>
    <source>
        <strain evidence="1">C4575</strain>
    </source>
</reference>
<dbReference type="EMBL" id="KR139659">
    <property type="protein sequence ID" value="AKU37428.1"/>
    <property type="molecule type" value="Genomic_DNA"/>
</dbReference>
<organism evidence="1 3">
    <name type="scientific">Scale drop disease virus</name>
    <dbReference type="NCBI Taxonomy" id="1697349"/>
    <lineage>
        <taxon>Viruses</taxon>
        <taxon>Varidnaviria</taxon>
        <taxon>Bamfordvirae</taxon>
        <taxon>Nucleocytoviricota</taxon>
        <taxon>Megaviricetes</taxon>
        <taxon>Pimascovirales</taxon>
        <taxon>Pimascovirales incertae sedis</taxon>
        <taxon>Iridoviridae</taxon>
        <taxon>Alphairidovirinae</taxon>
        <taxon>Megalocytivirus</taxon>
        <taxon>Megalocytivirus lates1</taxon>
    </lineage>
</organism>
<dbReference type="Gene3D" id="1.10.437.10">
    <property type="entry name" value="Blc2-like"/>
    <property type="match status" value="1"/>
</dbReference>
<dbReference type="InterPro" id="IPR002475">
    <property type="entry name" value="Bcl2-like"/>
</dbReference>
<gene>
    <name evidence="1" type="ORF">SDDV_013</name>
</gene>
<sequence length="131" mass="14948">MALDLFKSGGMRWWFIKPIVLCSRKDLQFNISHTQYKSVATSMFADNIYNWPRYIALLVYCVRSCAVLKEDPAVCCATFTDILNESAWYCEHGGWPELVNACCTLDLGITKALTFWGGVGFSCYLLYKLMN</sequence>
<evidence type="ECO:0000313" key="1">
    <source>
        <dbReference type="EMBL" id="AKU37428.1"/>
    </source>
</evidence>
<evidence type="ECO:0000313" key="2">
    <source>
        <dbReference type="EMBL" id="QLI60684.1"/>
    </source>
</evidence>
<dbReference type="KEGG" id="vg:25479062"/>
<dbReference type="InterPro" id="IPR036834">
    <property type="entry name" value="Bcl-2-like_sf"/>
</dbReference>
<dbReference type="GeneID" id="25479062"/>
<keyword evidence="3" id="KW-1185">Reference proteome</keyword>
<proteinExistence type="predicted"/>
<name>A0A0K1L6Q4_9VIRU</name>
<dbReference type="Proteomes" id="UP000201485">
    <property type="component" value="Segment"/>
</dbReference>
<dbReference type="EMBL" id="MN562489">
    <property type="protein sequence ID" value="QLI60684.1"/>
    <property type="molecule type" value="Genomic_DNA"/>
</dbReference>
<dbReference type="RefSeq" id="YP_009163774.1">
    <property type="nucleotide sequence ID" value="NC_027778.1"/>
</dbReference>
<protein>
    <submittedName>
        <fullName evidence="1">ORF_013L</fullName>
    </submittedName>
</protein>
<evidence type="ECO:0000313" key="4">
    <source>
        <dbReference type="Proteomes" id="UP000510602"/>
    </source>
</evidence>
<dbReference type="PROSITE" id="PS50062">
    <property type="entry name" value="BCL2_FAMILY"/>
    <property type="match status" value="1"/>
</dbReference>
<dbReference type="Proteomes" id="UP000510602">
    <property type="component" value="Segment"/>
</dbReference>
<evidence type="ECO:0000313" key="3">
    <source>
        <dbReference type="Proteomes" id="UP000201485"/>
    </source>
</evidence>
<accession>A0A0K1L6Q4</accession>